<evidence type="ECO:0000313" key="1">
    <source>
        <dbReference type="EMBL" id="MBK8525436.1"/>
    </source>
</evidence>
<protein>
    <submittedName>
        <fullName evidence="1">Uncharacterized protein</fullName>
    </submittedName>
</protein>
<dbReference type="AlphaFoldDB" id="A0A9D7K469"/>
<accession>A0A9D7K469</accession>
<gene>
    <name evidence="1" type="ORF">IPL58_16245</name>
</gene>
<sequence length="105" mass="13139">MSRTYRRRNTRYNLNWVLRSYTWINGHQQRFVLDPNSREGKKALAHYFSDAGFGDYAHATAPHWYRRYRNHRADRREEMELHRWRSNPDREVVLPRRVRDASWYW</sequence>
<proteinExistence type="predicted"/>
<dbReference type="Proteomes" id="UP000886689">
    <property type="component" value="Unassembled WGS sequence"/>
</dbReference>
<evidence type="ECO:0000313" key="2">
    <source>
        <dbReference type="Proteomes" id="UP000886689"/>
    </source>
</evidence>
<comment type="caution">
    <text evidence="1">The sequence shown here is derived from an EMBL/GenBank/DDBJ whole genome shotgun (WGS) entry which is preliminary data.</text>
</comment>
<organism evidence="1 2">
    <name type="scientific">Candidatus Proximibacter danicus</name>
    <dbReference type="NCBI Taxonomy" id="2954365"/>
    <lineage>
        <taxon>Bacteria</taxon>
        <taxon>Pseudomonadati</taxon>
        <taxon>Pseudomonadota</taxon>
        <taxon>Betaproteobacteria</taxon>
        <taxon>Candidatus Proximibacter</taxon>
    </lineage>
</organism>
<dbReference type="EMBL" id="JADJUC010000031">
    <property type="protein sequence ID" value="MBK8525436.1"/>
    <property type="molecule type" value="Genomic_DNA"/>
</dbReference>
<reference evidence="1" key="1">
    <citation type="submission" date="2020-10" db="EMBL/GenBank/DDBJ databases">
        <title>Connecting structure to function with the recovery of over 1000 high-quality activated sludge metagenome-assembled genomes encoding full-length rRNA genes using long-read sequencing.</title>
        <authorList>
            <person name="Singleton C.M."/>
            <person name="Petriglieri F."/>
            <person name="Kristensen J.M."/>
            <person name="Kirkegaard R.H."/>
            <person name="Michaelsen T.Y."/>
            <person name="Andersen M.H."/>
            <person name="Karst S.M."/>
            <person name="Dueholm M.S."/>
            <person name="Nielsen P.H."/>
            <person name="Albertsen M."/>
        </authorList>
    </citation>
    <scope>NUCLEOTIDE SEQUENCE</scope>
    <source>
        <strain evidence="1">Hirt_18-Q3-R61-65_BATAC.395</strain>
    </source>
</reference>
<name>A0A9D7K469_9PROT</name>